<feature type="chain" id="PRO_5045555044" evidence="1">
    <location>
        <begin position="18"/>
        <end position="544"/>
    </location>
</feature>
<accession>A0ABR3WR56</accession>
<name>A0ABR3WR56_9PEZI</name>
<organism evidence="2 3">
    <name type="scientific">Phialemonium thermophilum</name>
    <dbReference type="NCBI Taxonomy" id="223376"/>
    <lineage>
        <taxon>Eukaryota</taxon>
        <taxon>Fungi</taxon>
        <taxon>Dikarya</taxon>
        <taxon>Ascomycota</taxon>
        <taxon>Pezizomycotina</taxon>
        <taxon>Sordariomycetes</taxon>
        <taxon>Sordariomycetidae</taxon>
        <taxon>Cephalothecales</taxon>
        <taxon>Cephalothecaceae</taxon>
        <taxon>Phialemonium</taxon>
    </lineage>
</organism>
<sequence length="544" mass="58963">MLSKRFTGHLFPALAAAAALRSRQYDDGSYGEAIDCKVASLTEPAWFIYDPRYSRYNYTQGGTLGQAGFEAYNTVTNESFVCIETNIDLNATGTDAPWYNCSIPTAQFQFDLNAGILGLRETWSCDNDASTTFAGNGTRELPMALGCGSDTDYFCLYGNTEIRAGLTSPVHIDPYVPWTPAIPYEYPDNCPDRSYYPTWQIEGLVYEHNSTVSGPGAVSAAAAATITFLSFNLTNLSNGKTVACDVAVNETLTRSSSHASHWVSCDPADAGNVTAQGGVAGTKIMFDRDYSIIGVEQSWRCMDKETSEDDYVAGTIFSGMGYLVSKLDCTNSAPYDGSMDPSKSVYSCTLPTSNVTGYRSDDTPIAIPHTLYTHSCTINSMNGTALVLRDYKIETRDGAQGDDDDSAPNTASFTLFNPGPGDEYRIGNIAVRDDGEWHACAGDDDSLPWQLLSCQYMLDRANNTLGFRLQWNCDDRDPYHALIFNATATGHFPKELCKTTTQSDASVMSCSLPAGSDGGVLGIEALDWTATSGPMTRGPVLPWI</sequence>
<evidence type="ECO:0000256" key="1">
    <source>
        <dbReference type="SAM" id="SignalP"/>
    </source>
</evidence>
<gene>
    <name evidence="2" type="ORF">VTK73DRAFT_4953</name>
</gene>
<keyword evidence="3" id="KW-1185">Reference proteome</keyword>
<comment type="caution">
    <text evidence="2">The sequence shown here is derived from an EMBL/GenBank/DDBJ whole genome shotgun (WGS) entry which is preliminary data.</text>
</comment>
<feature type="signal peptide" evidence="1">
    <location>
        <begin position="1"/>
        <end position="17"/>
    </location>
</feature>
<evidence type="ECO:0000313" key="2">
    <source>
        <dbReference type="EMBL" id="KAL1865947.1"/>
    </source>
</evidence>
<dbReference type="Proteomes" id="UP001586593">
    <property type="component" value="Unassembled WGS sequence"/>
</dbReference>
<dbReference type="EMBL" id="JAZHXJ010000279">
    <property type="protein sequence ID" value="KAL1865947.1"/>
    <property type="molecule type" value="Genomic_DNA"/>
</dbReference>
<evidence type="ECO:0000313" key="3">
    <source>
        <dbReference type="Proteomes" id="UP001586593"/>
    </source>
</evidence>
<proteinExistence type="predicted"/>
<reference evidence="2 3" key="1">
    <citation type="journal article" date="2024" name="Commun. Biol.">
        <title>Comparative genomic analysis of thermophilic fungi reveals convergent evolutionary adaptations and gene losses.</title>
        <authorList>
            <person name="Steindorff A.S."/>
            <person name="Aguilar-Pontes M.V."/>
            <person name="Robinson A.J."/>
            <person name="Andreopoulos B."/>
            <person name="LaButti K."/>
            <person name="Kuo A."/>
            <person name="Mondo S."/>
            <person name="Riley R."/>
            <person name="Otillar R."/>
            <person name="Haridas S."/>
            <person name="Lipzen A."/>
            <person name="Grimwood J."/>
            <person name="Schmutz J."/>
            <person name="Clum A."/>
            <person name="Reid I.D."/>
            <person name="Moisan M.C."/>
            <person name="Butler G."/>
            <person name="Nguyen T.T.M."/>
            <person name="Dewar K."/>
            <person name="Conant G."/>
            <person name="Drula E."/>
            <person name="Henrissat B."/>
            <person name="Hansel C."/>
            <person name="Singer S."/>
            <person name="Hutchinson M.I."/>
            <person name="de Vries R.P."/>
            <person name="Natvig D.O."/>
            <person name="Powell A.J."/>
            <person name="Tsang A."/>
            <person name="Grigoriev I.V."/>
        </authorList>
    </citation>
    <scope>NUCLEOTIDE SEQUENCE [LARGE SCALE GENOMIC DNA]</scope>
    <source>
        <strain evidence="2 3">ATCC 24622</strain>
    </source>
</reference>
<protein>
    <submittedName>
        <fullName evidence="2">Uncharacterized protein</fullName>
    </submittedName>
</protein>
<keyword evidence="1" id="KW-0732">Signal</keyword>